<protein>
    <recommendedName>
        <fullName evidence="1">Clr5 domain-containing protein</fullName>
    </recommendedName>
</protein>
<evidence type="ECO:0000313" key="2">
    <source>
        <dbReference type="EMBL" id="KAK6512975.1"/>
    </source>
</evidence>
<dbReference type="SUPFAM" id="SSF48403">
    <property type="entry name" value="Ankyrin repeat"/>
    <property type="match status" value="1"/>
</dbReference>
<evidence type="ECO:0000313" key="3">
    <source>
        <dbReference type="Proteomes" id="UP001307849"/>
    </source>
</evidence>
<dbReference type="EMBL" id="JAVHJM010000006">
    <property type="protein sequence ID" value="KAK6512975.1"/>
    <property type="molecule type" value="Genomic_DNA"/>
</dbReference>
<dbReference type="InterPro" id="IPR036770">
    <property type="entry name" value="Ankyrin_rpt-contain_sf"/>
</dbReference>
<sequence length="976" mass="112704">MENQTPQRKKKRAPRCKELDNPLIRKEIEFRYGIEGRKLDDVVEEINKAHGLSATKIQYRERLNKWGCKQRLNRKEYQRVHEIVTARKALNKESKVFLNSTELIVVPEKRLRRWVARNTTFTNQLFSKARNPTLCLDVQVLPMILDRHEHCRLVRTPSPDPETFLLPIVKKTVAIYYPYTPIGQLHNYFEKNLPKHLWHPDDSRSALSAHQSLPHLPLLGTIIYRISNYIIASNEYKELYSLLDQVDKHGFRTQLKNLFSINSPSILATCSALIDSFYFRRDDEMLEYLRSIDYIPRTPRGRSLDNIIGEISNIGLCPQSAWEARSLLVACKRTSEDLGVFRRLWDPQKVTIQNLQRIGGFELEEQPLYSRNPYQLKWLLECGFNSCKFTILFEAIVLSDWGSMQLFCENLGIKYKAGIFHSLAERKHPWELLDKATFYDIIPKCIAEIETLDFEAELEVAQEIEGPDIKPEIWIRILAYAACVEPHMTQYIVELIQWKYSNISIKDAARMAINALPILRFDELVVPYQFYDIFSTGTSEHAATNRPLVLETLLRFGVDPNETSFWQISLWEEIIVANSLMSPQATLQIFKRFIDLGADVDINFGFKISELLDKNDNFRSSLRAWSSSIVFEYFSSYEMYTPIEIAFGIETSSMFCLLMERSASVHQLYDRLTSRDCCGVHPEFVRAIQERNRAAIEDLWDQRFLNSAIVKAINNGNFDAARSILLTYTCELRLSSLFRDVLRCTRPPELYCDTHFGNFVSLLLEESCKFAARLSTQASNNPEAFSNLTTPDDNWMIGYWFLLRNAIYFTPDSRTLKFLFSLYPTVAKLSNTPLRTLYQLHEHGIFLLNIAARRSPDRLKFLVSQGACIDEAEVRLIGRHEQYLTALEGAIDSGNIETVAYALSQGANVYAPCDMKSSAIEYAISKKRIDSLALILEAVPNSYPLALELAENPDYKDSFIAEFVRTWKPADLRTDV</sequence>
<feature type="domain" description="Clr5" evidence="1">
    <location>
        <begin position="25"/>
        <end position="69"/>
    </location>
</feature>
<reference evidence="2 3" key="1">
    <citation type="submission" date="2019-10" db="EMBL/GenBank/DDBJ databases">
        <authorList>
            <person name="Palmer J.M."/>
        </authorList>
    </citation>
    <scope>NUCLEOTIDE SEQUENCE [LARGE SCALE GENOMIC DNA]</scope>
    <source>
        <strain evidence="2 3">TWF506</strain>
    </source>
</reference>
<keyword evidence="3" id="KW-1185">Reference proteome</keyword>
<name>A0AAN8N895_9PEZI</name>
<accession>A0AAN8N895</accession>
<dbReference type="InterPro" id="IPR025676">
    <property type="entry name" value="Clr5_dom"/>
</dbReference>
<comment type="caution">
    <text evidence="2">The sequence shown here is derived from an EMBL/GenBank/DDBJ whole genome shotgun (WGS) entry which is preliminary data.</text>
</comment>
<evidence type="ECO:0000259" key="1">
    <source>
        <dbReference type="Pfam" id="PF14420"/>
    </source>
</evidence>
<gene>
    <name evidence="2" type="ORF">TWF506_009137</name>
</gene>
<organism evidence="2 3">
    <name type="scientific">Arthrobotrys conoides</name>
    <dbReference type="NCBI Taxonomy" id="74498"/>
    <lineage>
        <taxon>Eukaryota</taxon>
        <taxon>Fungi</taxon>
        <taxon>Dikarya</taxon>
        <taxon>Ascomycota</taxon>
        <taxon>Pezizomycotina</taxon>
        <taxon>Orbiliomycetes</taxon>
        <taxon>Orbiliales</taxon>
        <taxon>Orbiliaceae</taxon>
        <taxon>Arthrobotrys</taxon>
    </lineage>
</organism>
<dbReference type="Pfam" id="PF14420">
    <property type="entry name" value="Clr5"/>
    <property type="match status" value="1"/>
</dbReference>
<dbReference type="Gene3D" id="1.25.40.20">
    <property type="entry name" value="Ankyrin repeat-containing domain"/>
    <property type="match status" value="1"/>
</dbReference>
<dbReference type="AlphaFoldDB" id="A0AAN8N895"/>
<proteinExistence type="predicted"/>
<dbReference type="Proteomes" id="UP001307849">
    <property type="component" value="Unassembled WGS sequence"/>
</dbReference>